<evidence type="ECO:0008006" key="4">
    <source>
        <dbReference type="Google" id="ProtNLM"/>
    </source>
</evidence>
<reference evidence="3" key="1">
    <citation type="journal article" date="2019" name="Int. J. Syst. Evol. Microbiol.">
        <title>The Global Catalogue of Microorganisms (GCM) 10K type strain sequencing project: providing services to taxonomists for standard genome sequencing and annotation.</title>
        <authorList>
            <consortium name="The Broad Institute Genomics Platform"/>
            <consortium name="The Broad Institute Genome Sequencing Center for Infectious Disease"/>
            <person name="Wu L."/>
            <person name="Ma J."/>
        </authorList>
    </citation>
    <scope>NUCLEOTIDE SEQUENCE [LARGE SCALE GENOMIC DNA]</scope>
    <source>
        <strain evidence="3">JCM 4816</strain>
    </source>
</reference>
<dbReference type="Proteomes" id="UP001501455">
    <property type="component" value="Unassembled WGS sequence"/>
</dbReference>
<keyword evidence="1" id="KW-1133">Transmembrane helix</keyword>
<proteinExistence type="predicted"/>
<feature type="transmembrane region" description="Helical" evidence="1">
    <location>
        <begin position="21"/>
        <end position="39"/>
    </location>
</feature>
<dbReference type="RefSeq" id="WP_345582844.1">
    <property type="nucleotide sequence ID" value="NZ_BAAAXF010000060.1"/>
</dbReference>
<evidence type="ECO:0000313" key="2">
    <source>
        <dbReference type="EMBL" id="GAA3501752.1"/>
    </source>
</evidence>
<dbReference type="EMBL" id="BAAAXF010000060">
    <property type="protein sequence ID" value="GAA3501752.1"/>
    <property type="molecule type" value="Genomic_DNA"/>
</dbReference>
<organism evidence="2 3">
    <name type="scientific">Streptomyces prasinosporus</name>
    <dbReference type="NCBI Taxonomy" id="68256"/>
    <lineage>
        <taxon>Bacteria</taxon>
        <taxon>Bacillati</taxon>
        <taxon>Actinomycetota</taxon>
        <taxon>Actinomycetes</taxon>
        <taxon>Kitasatosporales</taxon>
        <taxon>Streptomycetaceae</taxon>
        <taxon>Streptomyces</taxon>
        <taxon>Streptomyces albogriseolus group</taxon>
    </lineage>
</organism>
<gene>
    <name evidence="2" type="ORF">GCM10019016_088590</name>
</gene>
<keyword evidence="1" id="KW-0472">Membrane</keyword>
<evidence type="ECO:0000313" key="3">
    <source>
        <dbReference type="Proteomes" id="UP001501455"/>
    </source>
</evidence>
<sequence length="51" mass="5811">MTRYGSLRRILVDHLLRPAGRALVALGAIHLGGLWYPPLGPDDRFDPFRPW</sequence>
<comment type="caution">
    <text evidence="2">The sequence shown here is derived from an EMBL/GenBank/DDBJ whole genome shotgun (WGS) entry which is preliminary data.</text>
</comment>
<protein>
    <recommendedName>
        <fullName evidence="4">Acyltransferase</fullName>
    </recommendedName>
</protein>
<keyword evidence="1" id="KW-0812">Transmembrane</keyword>
<accession>A0ABP6U2R7</accession>
<name>A0ABP6U2R7_9ACTN</name>
<evidence type="ECO:0000256" key="1">
    <source>
        <dbReference type="SAM" id="Phobius"/>
    </source>
</evidence>
<keyword evidence="3" id="KW-1185">Reference proteome</keyword>